<dbReference type="InterPro" id="IPR004412">
    <property type="entry name" value="GatA"/>
</dbReference>
<keyword evidence="3 7" id="KW-0547">Nucleotide-binding</keyword>
<name>A0A399EEG6_9DEIN</name>
<evidence type="ECO:0000256" key="5">
    <source>
        <dbReference type="ARBA" id="ARBA00022917"/>
    </source>
</evidence>
<evidence type="ECO:0000256" key="2">
    <source>
        <dbReference type="ARBA" id="ARBA00022598"/>
    </source>
</evidence>
<dbReference type="GO" id="GO:0016740">
    <property type="term" value="F:transferase activity"/>
    <property type="evidence" value="ECO:0007669"/>
    <property type="project" value="UniProtKB-KW"/>
</dbReference>
<evidence type="ECO:0000256" key="1">
    <source>
        <dbReference type="ARBA" id="ARBA00008069"/>
    </source>
</evidence>
<dbReference type="Pfam" id="PF01425">
    <property type="entry name" value="Amidase"/>
    <property type="match status" value="1"/>
</dbReference>
<dbReference type="GO" id="GO:0006412">
    <property type="term" value="P:translation"/>
    <property type="evidence" value="ECO:0007669"/>
    <property type="project" value="UniProtKB-UniRule"/>
</dbReference>
<evidence type="ECO:0000256" key="3">
    <source>
        <dbReference type="ARBA" id="ARBA00022741"/>
    </source>
</evidence>
<comment type="catalytic activity">
    <reaction evidence="6 7">
        <text>L-glutamyl-tRNA(Gln) + L-glutamine + ATP + H2O = L-glutaminyl-tRNA(Gln) + L-glutamate + ADP + phosphate + H(+)</text>
        <dbReference type="Rhea" id="RHEA:17521"/>
        <dbReference type="Rhea" id="RHEA-COMP:9681"/>
        <dbReference type="Rhea" id="RHEA-COMP:9684"/>
        <dbReference type="ChEBI" id="CHEBI:15377"/>
        <dbReference type="ChEBI" id="CHEBI:15378"/>
        <dbReference type="ChEBI" id="CHEBI:29985"/>
        <dbReference type="ChEBI" id="CHEBI:30616"/>
        <dbReference type="ChEBI" id="CHEBI:43474"/>
        <dbReference type="ChEBI" id="CHEBI:58359"/>
        <dbReference type="ChEBI" id="CHEBI:78520"/>
        <dbReference type="ChEBI" id="CHEBI:78521"/>
        <dbReference type="ChEBI" id="CHEBI:456216"/>
        <dbReference type="EC" id="6.3.5.7"/>
    </reaction>
</comment>
<feature type="domain" description="Amidase" evidence="9">
    <location>
        <begin position="19"/>
        <end position="455"/>
    </location>
</feature>
<evidence type="ECO:0000256" key="8">
    <source>
        <dbReference type="SAM" id="Coils"/>
    </source>
</evidence>
<dbReference type="EC" id="6.3.5.7" evidence="7"/>
<evidence type="ECO:0000256" key="6">
    <source>
        <dbReference type="ARBA" id="ARBA00047407"/>
    </source>
</evidence>
<evidence type="ECO:0000313" key="10">
    <source>
        <dbReference type="EMBL" id="RIH81933.1"/>
    </source>
</evidence>
<comment type="function">
    <text evidence="7">Allows the formation of correctly charged Gln-tRNA(Gln) through the transamidation of misacylated Glu-tRNA(Gln) in organisms which lack glutaminyl-tRNA synthetase. The reaction takes place in the presence of glutamine and ATP through an activated gamma-phospho-Glu-tRNA(Gln).</text>
</comment>
<dbReference type="Gene3D" id="3.90.1300.10">
    <property type="entry name" value="Amidase signature (AS) domain"/>
    <property type="match status" value="1"/>
</dbReference>
<dbReference type="InterPro" id="IPR036928">
    <property type="entry name" value="AS_sf"/>
</dbReference>
<comment type="caution">
    <text evidence="10">The sequence shown here is derived from an EMBL/GenBank/DDBJ whole genome shotgun (WGS) entry which is preliminary data.</text>
</comment>
<dbReference type="EMBL" id="QXDL01000142">
    <property type="protein sequence ID" value="RIH81933.1"/>
    <property type="molecule type" value="Genomic_DNA"/>
</dbReference>
<gene>
    <name evidence="10" type="primary">gatA_1</name>
    <name evidence="7" type="synonym">gatA</name>
    <name evidence="10" type="ORF">Mterra_02895</name>
</gene>
<accession>A0A399EEG6</accession>
<dbReference type="InterPro" id="IPR000120">
    <property type="entry name" value="Amidase"/>
</dbReference>
<keyword evidence="8" id="KW-0175">Coiled coil</keyword>
<dbReference type="InterPro" id="IPR020556">
    <property type="entry name" value="Amidase_CS"/>
</dbReference>
<dbReference type="NCBIfam" id="TIGR00132">
    <property type="entry name" value="gatA"/>
    <property type="match status" value="1"/>
</dbReference>
<feature type="active site" description="Acyl-ester intermediate" evidence="7">
    <location>
        <position position="171"/>
    </location>
</feature>
<sequence length="481" mass="51355">MLAHEILAQVRSGERTPTEVLRFYLKRVEALEPQLHALLRLNPRAEEEARAVEQRLAQGEELPLAGVPVVLKDNLCTRGLETTCASRILEHFVPPYDATVVERLREAGAVILAKANMDEFAMGSSTEFSAFGPTRNPWDLQRVPGGSSGGSAAAVASGMAPLALGSDTGGSVRQPAAFCGVYGFKPTYGRVSRYGLVACASSLDQVGPFARTVADLALLSDRICGHDPRDSTSLKAEPGFTRALGERPALTVGVVRESVQAGNSPGVLAALENFRRVLEAEGVRFVEVSLPALEYALATYYIAMTAEVSSNLARYDGTLYGLRVAGQDVTDTMRKTRSAGFGPEAKRRILMGTFALSAGYYDAYYGKALRARARLKADFEQAFAHADVLLTPTSPFPAFKLGAKTDDPLSMYLSDIDTVAVNLVGLPGLSLPAGYEEGLPVGMQLIAPPLQDERLFSLAQIFEQSTGGVFTKAAPIACASA</sequence>
<comment type="subunit">
    <text evidence="7">Heterotrimer of A, B and C subunits.</text>
</comment>
<dbReference type="PANTHER" id="PTHR11895">
    <property type="entry name" value="TRANSAMIDASE"/>
    <property type="match status" value="1"/>
</dbReference>
<dbReference type="OrthoDB" id="9811471at2"/>
<feature type="coiled-coil region" evidence="8">
    <location>
        <begin position="35"/>
        <end position="62"/>
    </location>
</feature>
<feature type="active site" description="Charge relay system" evidence="7">
    <location>
        <position position="147"/>
    </location>
</feature>
<dbReference type="GO" id="GO:0050567">
    <property type="term" value="F:glutaminyl-tRNA synthase (glutamine-hydrolyzing) activity"/>
    <property type="evidence" value="ECO:0007669"/>
    <property type="project" value="UniProtKB-UniRule"/>
</dbReference>
<evidence type="ECO:0000259" key="9">
    <source>
        <dbReference type="Pfam" id="PF01425"/>
    </source>
</evidence>
<feature type="active site" description="Charge relay system" evidence="7">
    <location>
        <position position="72"/>
    </location>
</feature>
<dbReference type="PANTHER" id="PTHR11895:SF151">
    <property type="entry name" value="GLUTAMYL-TRNA(GLN) AMIDOTRANSFERASE SUBUNIT A"/>
    <property type="match status" value="1"/>
</dbReference>
<dbReference type="PROSITE" id="PS00571">
    <property type="entry name" value="AMIDASES"/>
    <property type="match status" value="1"/>
</dbReference>
<comment type="similarity">
    <text evidence="1 7">Belongs to the amidase family. GatA subfamily.</text>
</comment>
<proteinExistence type="inferred from homology"/>
<keyword evidence="11" id="KW-1185">Reference proteome</keyword>
<protein>
    <recommendedName>
        <fullName evidence="7">Glutamyl-tRNA(Gln) amidotransferase subunit A</fullName>
        <shortName evidence="7">Glu-ADT subunit A</shortName>
        <ecNumber evidence="7">6.3.5.7</ecNumber>
    </recommendedName>
</protein>
<dbReference type="AlphaFoldDB" id="A0A399EEG6"/>
<evidence type="ECO:0000256" key="7">
    <source>
        <dbReference type="HAMAP-Rule" id="MF_00120"/>
    </source>
</evidence>
<evidence type="ECO:0000256" key="4">
    <source>
        <dbReference type="ARBA" id="ARBA00022840"/>
    </source>
</evidence>
<keyword evidence="4 7" id="KW-0067">ATP-binding</keyword>
<reference evidence="10 11" key="1">
    <citation type="submission" date="2018-08" db="EMBL/GenBank/DDBJ databases">
        <title>Meiothermus terrae DSM 26712 genome sequencing project.</title>
        <authorList>
            <person name="Da Costa M.S."/>
            <person name="Albuquerque L."/>
            <person name="Raposo P."/>
            <person name="Froufe H.J.C."/>
            <person name="Barroso C.S."/>
            <person name="Egas C."/>
        </authorList>
    </citation>
    <scope>NUCLEOTIDE SEQUENCE [LARGE SCALE GENOMIC DNA]</scope>
    <source>
        <strain evidence="10 11">DSM 26712</strain>
    </source>
</reference>
<evidence type="ECO:0000313" key="11">
    <source>
        <dbReference type="Proteomes" id="UP000265715"/>
    </source>
</evidence>
<organism evidence="10 11">
    <name type="scientific">Calidithermus terrae</name>
    <dbReference type="NCBI Taxonomy" id="1408545"/>
    <lineage>
        <taxon>Bacteria</taxon>
        <taxon>Thermotogati</taxon>
        <taxon>Deinococcota</taxon>
        <taxon>Deinococci</taxon>
        <taxon>Thermales</taxon>
        <taxon>Thermaceae</taxon>
        <taxon>Calidithermus</taxon>
    </lineage>
</organism>
<dbReference type="SUPFAM" id="SSF75304">
    <property type="entry name" value="Amidase signature (AS) enzymes"/>
    <property type="match status" value="1"/>
</dbReference>
<dbReference type="RefSeq" id="WP_119315872.1">
    <property type="nucleotide sequence ID" value="NZ_QXDL01000142.1"/>
</dbReference>
<dbReference type="HAMAP" id="MF_00120">
    <property type="entry name" value="GatA"/>
    <property type="match status" value="1"/>
</dbReference>
<keyword evidence="10" id="KW-0808">Transferase</keyword>
<keyword evidence="5 7" id="KW-0648">Protein biosynthesis</keyword>
<dbReference type="GO" id="GO:0005524">
    <property type="term" value="F:ATP binding"/>
    <property type="evidence" value="ECO:0007669"/>
    <property type="project" value="UniProtKB-KW"/>
</dbReference>
<dbReference type="Proteomes" id="UP000265715">
    <property type="component" value="Unassembled WGS sequence"/>
</dbReference>
<dbReference type="GO" id="GO:0030956">
    <property type="term" value="C:glutamyl-tRNA(Gln) amidotransferase complex"/>
    <property type="evidence" value="ECO:0007669"/>
    <property type="project" value="InterPro"/>
</dbReference>
<dbReference type="InterPro" id="IPR023631">
    <property type="entry name" value="Amidase_dom"/>
</dbReference>
<keyword evidence="2 7" id="KW-0436">Ligase</keyword>